<dbReference type="Proteomes" id="UP001157946">
    <property type="component" value="Unassembled WGS sequence"/>
</dbReference>
<protein>
    <recommendedName>
        <fullName evidence="4">Cobyric acid synthase</fullName>
    </recommendedName>
</protein>
<evidence type="ECO:0000313" key="8">
    <source>
        <dbReference type="Proteomes" id="UP001157946"/>
    </source>
</evidence>
<comment type="pathway">
    <text evidence="1 4">Cofactor biosynthesis; adenosylcobalamin biosynthesis.</text>
</comment>
<dbReference type="GO" id="GO:0003824">
    <property type="term" value="F:catalytic activity"/>
    <property type="evidence" value="ECO:0007669"/>
    <property type="project" value="InterPro"/>
</dbReference>
<dbReference type="InterPro" id="IPR047045">
    <property type="entry name" value="CobQ_N"/>
</dbReference>
<dbReference type="InterPro" id="IPR004459">
    <property type="entry name" value="CobQ_synth"/>
</dbReference>
<gene>
    <name evidence="4" type="primary">cobQ</name>
    <name evidence="7" type="ORF">SAMN06265361_103249</name>
</gene>
<dbReference type="InterPro" id="IPR011698">
    <property type="entry name" value="GATase_3"/>
</dbReference>
<dbReference type="InterPro" id="IPR027417">
    <property type="entry name" value="P-loop_NTPase"/>
</dbReference>
<feature type="domain" description="CobB/CobQ-like glutamine amidotransferase" evidence="6">
    <location>
        <begin position="254"/>
        <end position="441"/>
    </location>
</feature>
<dbReference type="Gene3D" id="3.40.50.880">
    <property type="match status" value="1"/>
</dbReference>
<feature type="active site" description="Nucleophile" evidence="4">
    <location>
        <position position="333"/>
    </location>
</feature>
<evidence type="ECO:0000259" key="5">
    <source>
        <dbReference type="Pfam" id="PF01656"/>
    </source>
</evidence>
<dbReference type="PANTHER" id="PTHR21343">
    <property type="entry name" value="DETHIOBIOTIN SYNTHETASE"/>
    <property type="match status" value="1"/>
</dbReference>
<comment type="similarity">
    <text evidence="4">Belongs to the CobB/CobQ family. CobQ subfamily.</text>
</comment>
<sequence length="496" mass="54778">MKTIMIQGTASDVGKSVICTALCRHFYERGYRVAPFKSQNMSLNSYVTRSGHEIGRAQGVQAEAAGIEATYDMNPILLKPKGEMVSEVIVHGKRWADMPAMAYRARTLEEMLEPVRASLARLAEQVEVLVIEGAGSPAEINLKDRDIANMRVAELVDAPVLLVADIERGGMFASCVGTYELLTEEERKRVKGWIVNKFRGSKELLESGLAWLEERTGVPVLGVLPTIRMEVDPEDSLALQNMTGDQQVEGDKLDVAIVWLPYISNFTDFSPLSHQSACTVRYVQFVDQLGAPDVVILPGTKNTIHDLQWLKANGWMEAIQQAYEHGAFVVGICGGYQILGSVLRDEGQVEGAGGVESGLGLLAVETDFVPVKETRQQTGRLLAGWANQVEVSGYEIHLGRTTRGNGVMPLLRWVDGREDGAISADGRVMGTYLHGLFDNERFVQKWLQFIGEAKGLTLASGPAVDRQQVYADLAEWLRQHVDVERIERIMGIHVDR</sequence>
<proteinExistence type="inferred from homology"/>
<comment type="caution">
    <text evidence="7">The sequence shown here is derived from an EMBL/GenBank/DDBJ whole genome shotgun (WGS) entry which is preliminary data.</text>
</comment>
<dbReference type="RefSeq" id="WP_348651543.1">
    <property type="nucleotide sequence ID" value="NZ_FXTU01000003.1"/>
</dbReference>
<accession>A0AA45WNS0</accession>
<evidence type="ECO:0000313" key="7">
    <source>
        <dbReference type="EMBL" id="SMP19059.1"/>
    </source>
</evidence>
<dbReference type="HAMAP" id="MF_00028">
    <property type="entry name" value="CobQ"/>
    <property type="match status" value="1"/>
</dbReference>
<dbReference type="InterPro" id="IPR002586">
    <property type="entry name" value="CobQ/CobB/MinD/ParA_Nub-bd_dom"/>
</dbReference>
<dbReference type="InterPro" id="IPR033949">
    <property type="entry name" value="CobQ_GATase1"/>
</dbReference>
<dbReference type="PANTHER" id="PTHR21343:SF1">
    <property type="entry name" value="COBYRIC ACID SYNTHASE"/>
    <property type="match status" value="1"/>
</dbReference>
<dbReference type="InterPro" id="IPR029062">
    <property type="entry name" value="Class_I_gatase-like"/>
</dbReference>
<dbReference type="SUPFAM" id="SSF52317">
    <property type="entry name" value="Class I glutamine amidotransferase-like"/>
    <property type="match status" value="1"/>
</dbReference>
<dbReference type="CDD" id="cd05389">
    <property type="entry name" value="CobQ_N"/>
    <property type="match status" value="1"/>
</dbReference>
<feature type="domain" description="CobQ/CobB/MinD/ParA nucleotide binding" evidence="5">
    <location>
        <begin position="4"/>
        <end position="225"/>
    </location>
</feature>
<feature type="active site" evidence="4">
    <location>
        <position position="434"/>
    </location>
</feature>
<dbReference type="GO" id="GO:0015420">
    <property type="term" value="F:ABC-type vitamin B12 transporter activity"/>
    <property type="evidence" value="ECO:0007669"/>
    <property type="project" value="UniProtKB-UniRule"/>
</dbReference>
<evidence type="ECO:0000256" key="1">
    <source>
        <dbReference type="ARBA" id="ARBA00004953"/>
    </source>
</evidence>
<reference evidence="7" key="1">
    <citation type="submission" date="2017-05" db="EMBL/GenBank/DDBJ databases">
        <authorList>
            <person name="Varghese N."/>
            <person name="Submissions S."/>
        </authorList>
    </citation>
    <scope>NUCLEOTIDE SEQUENCE</scope>
    <source>
        <strain evidence="7">DSM 45262</strain>
    </source>
</reference>
<dbReference type="NCBIfam" id="NF001989">
    <property type="entry name" value="PRK00784.1"/>
    <property type="match status" value="1"/>
</dbReference>
<evidence type="ECO:0000256" key="2">
    <source>
        <dbReference type="ARBA" id="ARBA00022573"/>
    </source>
</evidence>
<dbReference type="EMBL" id="FXTU01000003">
    <property type="protein sequence ID" value="SMP19059.1"/>
    <property type="molecule type" value="Genomic_DNA"/>
</dbReference>
<keyword evidence="2 4" id="KW-0169">Cobalamin biosynthesis</keyword>
<evidence type="ECO:0000256" key="3">
    <source>
        <dbReference type="ARBA" id="ARBA00022962"/>
    </source>
</evidence>
<evidence type="ECO:0000256" key="4">
    <source>
        <dbReference type="HAMAP-Rule" id="MF_00028"/>
    </source>
</evidence>
<dbReference type="Pfam" id="PF07685">
    <property type="entry name" value="GATase_3"/>
    <property type="match status" value="1"/>
</dbReference>
<evidence type="ECO:0000259" key="6">
    <source>
        <dbReference type="Pfam" id="PF07685"/>
    </source>
</evidence>
<dbReference type="CDD" id="cd01750">
    <property type="entry name" value="GATase1_CobQ"/>
    <property type="match status" value="1"/>
</dbReference>
<dbReference type="Gene3D" id="3.40.50.300">
    <property type="entry name" value="P-loop containing nucleotide triphosphate hydrolases"/>
    <property type="match status" value="1"/>
</dbReference>
<keyword evidence="8" id="KW-1185">Reference proteome</keyword>
<dbReference type="AlphaFoldDB" id="A0AA45WNS0"/>
<dbReference type="NCBIfam" id="TIGR00313">
    <property type="entry name" value="cobQ"/>
    <property type="match status" value="1"/>
</dbReference>
<comment type="function">
    <text evidence="4">Catalyzes amidations at positions B, D, E, and G on adenosylcobyrinic A,C-diamide. NH(2) groups are provided by glutamine, and one molecule of ATP is hydrogenolyzed for each amidation.</text>
</comment>
<name>A0AA45WNS0_9BACL</name>
<dbReference type="PROSITE" id="PS51274">
    <property type="entry name" value="GATASE_COBBQ"/>
    <property type="match status" value="1"/>
</dbReference>
<dbReference type="Pfam" id="PF01656">
    <property type="entry name" value="CbiA"/>
    <property type="match status" value="1"/>
</dbReference>
<dbReference type="SUPFAM" id="SSF52540">
    <property type="entry name" value="P-loop containing nucleoside triphosphate hydrolases"/>
    <property type="match status" value="1"/>
</dbReference>
<dbReference type="GO" id="GO:0009236">
    <property type="term" value="P:cobalamin biosynthetic process"/>
    <property type="evidence" value="ECO:0007669"/>
    <property type="project" value="UniProtKB-UniRule"/>
</dbReference>
<organism evidence="7 8">
    <name type="scientific">Laceyella tengchongensis</name>
    <dbReference type="NCBI Taxonomy" id="574699"/>
    <lineage>
        <taxon>Bacteria</taxon>
        <taxon>Bacillati</taxon>
        <taxon>Bacillota</taxon>
        <taxon>Bacilli</taxon>
        <taxon>Bacillales</taxon>
        <taxon>Thermoactinomycetaceae</taxon>
        <taxon>Laceyella</taxon>
    </lineage>
</organism>
<keyword evidence="3 4" id="KW-0315">Glutamine amidotransferase</keyword>